<dbReference type="AlphaFoldDB" id="A0A372LSU5"/>
<accession>A0A372LSU5</accession>
<name>A0A372LSU5_9BACI</name>
<proteinExistence type="predicted"/>
<evidence type="ECO:0000313" key="2">
    <source>
        <dbReference type="EMBL" id="RFU71269.1"/>
    </source>
</evidence>
<dbReference type="EMBL" id="QVTE01000005">
    <property type="protein sequence ID" value="RFU71269.1"/>
    <property type="molecule type" value="Genomic_DNA"/>
</dbReference>
<evidence type="ECO:0008006" key="4">
    <source>
        <dbReference type="Google" id="ProtNLM"/>
    </source>
</evidence>
<dbReference type="Proteomes" id="UP000264541">
    <property type="component" value="Unassembled WGS sequence"/>
</dbReference>
<reference evidence="2 3" key="1">
    <citation type="submission" date="2018-08" db="EMBL/GenBank/DDBJ databases">
        <title>Bacillus chawlae sp. nov., Bacillus glennii sp. nov., and Bacillus saganii sp. nov. Isolated from the Vehicle Assembly Building at Kennedy Space Center where the Viking Spacecraft were Assembled.</title>
        <authorList>
            <person name="Seuylemezian A."/>
            <person name="Vaishampayan P."/>
        </authorList>
    </citation>
    <scope>NUCLEOTIDE SEQUENCE [LARGE SCALE GENOMIC DNA]</scope>
    <source>
        <strain evidence="2 3">V47-23a</strain>
    </source>
</reference>
<evidence type="ECO:0000313" key="3">
    <source>
        <dbReference type="Proteomes" id="UP000264541"/>
    </source>
</evidence>
<protein>
    <recommendedName>
        <fullName evidence="4">Flagellar hook-length control protein-like C-terminal domain-containing protein</fullName>
    </recommendedName>
</protein>
<sequence>MQRANGIQLNPQSGSPQKDISFRSGQIIYGKVNKINPNHTAEVQIGSMKITAALDAPLQTGRKYWLQVQPGEGTIKLKRMASPSGHEAASIKSTVEQLVSRLGMPRNKESLELAQFLLKNQLPVRKDTFQAALEWIKGSEASTQHGLNTVKTMHIQNLPFIKNVFQALLSIEEGKPFHTLLAGLAEQLDKSGESTDTALQIRNLISQQIQPEKNRISSDALQRLITAWASGESTAEKQQSAFRVLLAAGFVDKNITEAEFAESFVQKAQASPLAANPSSRLAEGLTLISQYSRAMKQNNLPLANQALEAFGRLMSGVLNLNDGPNQPNGIMTETGTFTLTAAQGIKRPGDPASDAGKPIGAQGAVPHAPAEQAVRMVKQLIMAYTADDRGPLTLNAKGQSIVQLEALFASIQGVKTISEAKDSLSNMIGALSESGTRANGIAGLAFQDSELLMSLSDWELNSSDFSNGTFVRDFIQKLSKMLGLDMESYLAASFGKEDSAASEELLSLKPLLLKLLNENQPYTVKEAAEQALHRLTAQQLLSSDAGPLQNLVMQIPLAMENHRSDLTIQWSGRKKSDGSIDPSYCRILFYLDLANIKETVIDLQIQNKVIKVTVYNESAEQLKPLLDAFLPVLKHNLEEMGYMLSSVGFEPSADRNNPVSRQLSPLSVHTDSYSGVDLRI</sequence>
<feature type="compositionally biased region" description="Polar residues" evidence="1">
    <location>
        <begin position="1"/>
        <end position="18"/>
    </location>
</feature>
<comment type="caution">
    <text evidence="2">The sequence shown here is derived from an EMBL/GenBank/DDBJ whole genome shotgun (WGS) entry which is preliminary data.</text>
</comment>
<dbReference type="OrthoDB" id="2351076at2"/>
<evidence type="ECO:0000256" key="1">
    <source>
        <dbReference type="SAM" id="MobiDB-lite"/>
    </source>
</evidence>
<keyword evidence="3" id="KW-1185">Reference proteome</keyword>
<gene>
    <name evidence="2" type="ORF">D0469_01810</name>
</gene>
<dbReference type="RefSeq" id="WP_117324951.1">
    <property type="nucleotide sequence ID" value="NZ_QVTE01000005.1"/>
</dbReference>
<feature type="region of interest" description="Disordered" evidence="1">
    <location>
        <begin position="1"/>
        <end position="20"/>
    </location>
</feature>
<organism evidence="2 3">
    <name type="scientific">Peribacillus saganii</name>
    <dbReference type="NCBI Taxonomy" id="2303992"/>
    <lineage>
        <taxon>Bacteria</taxon>
        <taxon>Bacillati</taxon>
        <taxon>Bacillota</taxon>
        <taxon>Bacilli</taxon>
        <taxon>Bacillales</taxon>
        <taxon>Bacillaceae</taxon>
        <taxon>Peribacillus</taxon>
    </lineage>
</organism>